<dbReference type="EMBL" id="CP053892">
    <property type="protein sequence ID" value="QKG20057.1"/>
    <property type="molecule type" value="Genomic_DNA"/>
</dbReference>
<gene>
    <name evidence="2" type="ORF">ACTIVE_1693</name>
</gene>
<protein>
    <submittedName>
        <fullName evidence="2">Uncharacterized protein</fullName>
    </submittedName>
</protein>
<evidence type="ECO:0000256" key="1">
    <source>
        <dbReference type="SAM" id="MobiDB-lite"/>
    </source>
</evidence>
<feature type="compositionally biased region" description="Polar residues" evidence="1">
    <location>
        <begin position="162"/>
        <end position="172"/>
    </location>
</feature>
<dbReference type="Proteomes" id="UP000501240">
    <property type="component" value="Chromosome"/>
</dbReference>
<organism evidence="2 3">
    <name type="scientific">Actinomadura verrucosospora</name>
    <dbReference type="NCBI Taxonomy" id="46165"/>
    <lineage>
        <taxon>Bacteria</taxon>
        <taxon>Bacillati</taxon>
        <taxon>Actinomycetota</taxon>
        <taxon>Actinomycetes</taxon>
        <taxon>Streptosporangiales</taxon>
        <taxon>Thermomonosporaceae</taxon>
        <taxon>Actinomadura</taxon>
    </lineage>
</organism>
<dbReference type="AlphaFoldDB" id="A0A7D3ZDD5"/>
<evidence type="ECO:0000313" key="2">
    <source>
        <dbReference type="EMBL" id="QKG20057.1"/>
    </source>
</evidence>
<name>A0A7D3ZDD5_ACTVE</name>
<proteinExistence type="predicted"/>
<accession>A0A7D3ZDD5</accession>
<feature type="region of interest" description="Disordered" evidence="1">
    <location>
        <begin position="162"/>
        <end position="181"/>
    </location>
</feature>
<sequence length="181" mass="19390">MDLHRLPPVLPHGAGPTGLRPRGSRTLISTTGEAVIVHTGIANGNVAVHIETHDHEPPMDDADWEEVTEASMQVEEGPLMVRCLMEDPPDLPMLTPAGLASTGSVYTLVAATSHTTVACRGHKRSISSSSGRLPTCRCMCSNRPICAARACAALHTSTRSSYSRNARSSFQPTRDPLATRR</sequence>
<feature type="region of interest" description="Disordered" evidence="1">
    <location>
        <begin position="1"/>
        <end position="24"/>
    </location>
</feature>
<keyword evidence="3" id="KW-1185">Reference proteome</keyword>
<reference evidence="2 3" key="1">
    <citation type="submission" date="2020-05" db="EMBL/GenBank/DDBJ databases">
        <title>Actinomadura verrucosospora NRRL-B18236 (PFL_A860) Genome sequencing and assembly.</title>
        <authorList>
            <person name="Samborskyy M."/>
        </authorList>
    </citation>
    <scope>NUCLEOTIDE SEQUENCE [LARGE SCALE GENOMIC DNA]</scope>
    <source>
        <strain evidence="2 3">NRRL:B18236</strain>
    </source>
</reference>
<evidence type="ECO:0000313" key="3">
    <source>
        <dbReference type="Proteomes" id="UP000501240"/>
    </source>
</evidence>